<dbReference type="GO" id="GO:0016052">
    <property type="term" value="P:carbohydrate catabolic process"/>
    <property type="evidence" value="ECO:0007669"/>
    <property type="project" value="InterPro"/>
</dbReference>
<dbReference type="FunFam" id="3.20.20.70:FF:000118">
    <property type="entry name" value="Alpha-galactosidase"/>
    <property type="match status" value="1"/>
</dbReference>
<evidence type="ECO:0000256" key="4">
    <source>
        <dbReference type="ARBA" id="ARBA00023295"/>
    </source>
</evidence>
<dbReference type="InterPro" id="IPR031705">
    <property type="entry name" value="Glyco_hydro_36_C"/>
</dbReference>
<gene>
    <name evidence="10" type="ORF">SAMN04488597_104154</name>
</gene>
<dbReference type="EC" id="3.2.1.22" evidence="2 5"/>
<evidence type="ECO:0000313" key="10">
    <source>
        <dbReference type="EMBL" id="SDC31525.1"/>
    </source>
</evidence>
<dbReference type="InterPro" id="IPR031704">
    <property type="entry name" value="Glyco_hydro_36_N"/>
</dbReference>
<dbReference type="InterPro" id="IPR017853">
    <property type="entry name" value="GH"/>
</dbReference>
<evidence type="ECO:0000256" key="7">
    <source>
        <dbReference type="PIRSR" id="PIRSR005536-2"/>
    </source>
</evidence>
<feature type="active site" description="Nucleophile" evidence="6">
    <location>
        <position position="478"/>
    </location>
</feature>
<dbReference type="PANTHER" id="PTHR43053:SF3">
    <property type="entry name" value="ALPHA-GALACTOSIDASE C-RELATED"/>
    <property type="match status" value="1"/>
</dbReference>
<dbReference type="EMBL" id="FMYT01000004">
    <property type="protein sequence ID" value="SDC31525.1"/>
    <property type="molecule type" value="Genomic_DNA"/>
</dbReference>
<feature type="binding site" evidence="7">
    <location>
        <begin position="476"/>
        <end position="480"/>
    </location>
    <ligand>
        <name>substrate</name>
    </ligand>
</feature>
<dbReference type="InterPro" id="IPR038417">
    <property type="entry name" value="Alpga-gal_N_sf"/>
</dbReference>
<dbReference type="Gene3D" id="2.60.40.1180">
    <property type="entry name" value="Golgi alpha-mannosidase II"/>
    <property type="match status" value="1"/>
</dbReference>
<evidence type="ECO:0000256" key="5">
    <source>
        <dbReference type="PIRNR" id="PIRNR005536"/>
    </source>
</evidence>
<keyword evidence="4 5" id="KW-0326">Glycosidase</keyword>
<feature type="binding site" evidence="7">
    <location>
        <position position="548"/>
    </location>
    <ligand>
        <name>substrate</name>
    </ligand>
</feature>
<proteinExistence type="inferred from homology"/>
<dbReference type="GO" id="GO:0004557">
    <property type="term" value="F:alpha-galactosidase activity"/>
    <property type="evidence" value="ECO:0007669"/>
    <property type="project" value="UniProtKB-UniRule"/>
</dbReference>
<name>A0A1G6KLV9_9FIRM</name>
<evidence type="ECO:0000256" key="1">
    <source>
        <dbReference type="ARBA" id="ARBA00001255"/>
    </source>
</evidence>
<dbReference type="PANTHER" id="PTHR43053">
    <property type="entry name" value="GLYCOSIDASE FAMILY 31"/>
    <property type="match status" value="1"/>
</dbReference>
<evidence type="ECO:0000256" key="2">
    <source>
        <dbReference type="ARBA" id="ARBA00012755"/>
    </source>
</evidence>
<dbReference type="RefSeq" id="WP_149796675.1">
    <property type="nucleotide sequence ID" value="NZ_FMYT01000004.1"/>
</dbReference>
<organism evidence="10 11">
    <name type="scientific">Halanaerobium congolense</name>
    <dbReference type="NCBI Taxonomy" id="54121"/>
    <lineage>
        <taxon>Bacteria</taxon>
        <taxon>Bacillati</taxon>
        <taxon>Bacillota</taxon>
        <taxon>Clostridia</taxon>
        <taxon>Halanaerobiales</taxon>
        <taxon>Halanaerobiaceae</taxon>
        <taxon>Halanaerobium</taxon>
    </lineage>
</organism>
<feature type="binding site" evidence="7">
    <location>
        <position position="199"/>
    </location>
    <ligand>
        <name>substrate</name>
    </ligand>
</feature>
<dbReference type="Pfam" id="PF16875">
    <property type="entry name" value="Glyco_hydro_36N"/>
    <property type="match status" value="1"/>
</dbReference>
<feature type="binding site" evidence="7">
    <location>
        <position position="443"/>
    </location>
    <ligand>
        <name>substrate</name>
    </ligand>
</feature>
<dbReference type="AlphaFoldDB" id="A0A1G6KLV9"/>
<dbReference type="PIRSF" id="PIRSF005536">
    <property type="entry name" value="Agal"/>
    <property type="match status" value="1"/>
</dbReference>
<dbReference type="Gene3D" id="2.70.98.60">
    <property type="entry name" value="alpha-galactosidase from lactobacil brevis"/>
    <property type="match status" value="1"/>
</dbReference>
<dbReference type="SUPFAM" id="SSF51445">
    <property type="entry name" value="(Trans)glycosidases"/>
    <property type="match status" value="1"/>
</dbReference>
<evidence type="ECO:0000259" key="8">
    <source>
        <dbReference type="Pfam" id="PF16874"/>
    </source>
</evidence>
<dbReference type="PRINTS" id="PR00743">
    <property type="entry name" value="GLHYDRLASE36"/>
</dbReference>
<dbReference type="Gene3D" id="3.20.20.70">
    <property type="entry name" value="Aldolase class I"/>
    <property type="match status" value="1"/>
</dbReference>
<evidence type="ECO:0000256" key="3">
    <source>
        <dbReference type="ARBA" id="ARBA00022801"/>
    </source>
</evidence>
<dbReference type="Pfam" id="PF16874">
    <property type="entry name" value="Glyco_hydro_36C"/>
    <property type="match status" value="1"/>
</dbReference>
<feature type="active site" description="Proton donor" evidence="6">
    <location>
        <position position="548"/>
    </location>
</feature>
<dbReference type="InterPro" id="IPR013785">
    <property type="entry name" value="Aldolase_TIM"/>
</dbReference>
<reference evidence="10 11" key="1">
    <citation type="submission" date="2016-10" db="EMBL/GenBank/DDBJ databases">
        <authorList>
            <person name="Varghese N."/>
            <person name="Submissions S."/>
        </authorList>
    </citation>
    <scope>NUCLEOTIDE SEQUENCE [LARGE SCALE GENOMIC DNA]</scope>
    <source>
        <strain evidence="10 11">WG10</strain>
    </source>
</reference>
<accession>A0A1G6KLV9</accession>
<feature type="domain" description="Glycosyl hydrolase family 36 N-terminal" evidence="9">
    <location>
        <begin position="29"/>
        <end position="285"/>
    </location>
</feature>
<dbReference type="InterPro" id="IPR013780">
    <property type="entry name" value="Glyco_hydro_b"/>
</dbReference>
<dbReference type="InterPro" id="IPR050985">
    <property type="entry name" value="Alpha-glycosidase_related"/>
</dbReference>
<comment type="similarity">
    <text evidence="5">Belongs to the glycosyl hydrolase.</text>
</comment>
<keyword evidence="3 5" id="KW-0378">Hydrolase</keyword>
<sequence>MPIKFDQQNKIFHLYNDKFSYIIQVAKTGHLLHLYWGKKVNPDLDYTHLLRKETRDENLKGEAENEFLLDNIPQEYPAYGHSDFRQPAYQVELADGSRVSNLKYNGHQIKTGKDQLKGLPATYVEADKEADSLIINLFDEVAELKVELVYSIYNEYNAITRSAKFINQSDKKIELKRAFSMSVDFADSNFDLITTSGSWSRENHIKRRSLISGMQSVESTRGASSAQHNPFMMLARKNTDENQGEVYGFSFVYSGNFFAGVQVNTFDKARALMGINHFDFNWLLKSEESFQTPEVVMSYSDSGLNDLSQIYHKLYRERLVRGKFRDKERPVLINNWEATYFDFNEDKILEIAKTAADLDLELFVLDDGWFGNRNDDTTSLGDWFVDQAKLPNGLAPLAEKINNLGLKFGLWFEPEMISPASKLYQEYPDWCIHVESRTRTLARTQLVLDLSRKEVREKILEMLTNILSSANIAYVKWDMNRNMTEIGSAKLDSERQQELAHRYILGLYEILEELRNRFPEILFESCASGGGRFDPGMLYYMPQTWTSDNTDAVERLKIQYGTSFIYPLSSIGAHVSAVPNHQLARVTPLKTRAETAFFGNFGYELDLSDLSKKEKKQVKEQVKFYKNKRKLIQQGKFYRLLSPFSNNGDTAWMVVSENKDQALVGYYKVLAEPNAPFRRLKLKGLDPNAIYQFNKNEKLYGGDELMYIGIDLPKQFNGAQPDGTVFKGDFQSKIWEFKIIK</sequence>
<evidence type="ECO:0000256" key="6">
    <source>
        <dbReference type="PIRSR" id="PIRSR005536-1"/>
    </source>
</evidence>
<dbReference type="Pfam" id="PF02065">
    <property type="entry name" value="Melibiase"/>
    <property type="match status" value="1"/>
</dbReference>
<evidence type="ECO:0000313" key="11">
    <source>
        <dbReference type="Proteomes" id="UP000324896"/>
    </source>
</evidence>
<feature type="domain" description="Glycosyl hydrolase family 36 C-terminal" evidence="8">
    <location>
        <begin position="650"/>
        <end position="737"/>
    </location>
</feature>
<dbReference type="InterPro" id="IPR002252">
    <property type="entry name" value="Glyco_hydro_36"/>
</dbReference>
<comment type="catalytic activity">
    <reaction evidence="1 5">
        <text>Hydrolysis of terminal, non-reducing alpha-D-galactose residues in alpha-D-galactosides, including galactose oligosaccharides, galactomannans and galactolipids.</text>
        <dbReference type="EC" id="3.2.1.22"/>
    </reaction>
</comment>
<protein>
    <recommendedName>
        <fullName evidence="2 5">Alpha-galactosidase</fullName>
        <ecNumber evidence="2 5">3.2.1.22</ecNumber>
    </recommendedName>
</protein>
<feature type="binding site" evidence="7">
    <location>
        <begin position="366"/>
        <end position="367"/>
    </location>
    <ligand>
        <name>substrate</name>
    </ligand>
</feature>
<feature type="binding site" evidence="7">
    <location>
        <position position="526"/>
    </location>
    <ligand>
        <name>substrate</name>
    </ligand>
</feature>
<evidence type="ECO:0000259" key="9">
    <source>
        <dbReference type="Pfam" id="PF16875"/>
    </source>
</evidence>
<dbReference type="CDD" id="cd14791">
    <property type="entry name" value="GH36"/>
    <property type="match status" value="1"/>
</dbReference>
<dbReference type="Proteomes" id="UP000324896">
    <property type="component" value="Unassembled WGS sequence"/>
</dbReference>